<evidence type="ECO:0000259" key="6">
    <source>
        <dbReference type="PROSITE" id="PS50808"/>
    </source>
</evidence>
<dbReference type="PROSITE" id="PS50808">
    <property type="entry name" value="ZF_BED"/>
    <property type="match status" value="1"/>
</dbReference>
<evidence type="ECO:0000256" key="3">
    <source>
        <dbReference type="ARBA" id="ARBA00022833"/>
    </source>
</evidence>
<proteinExistence type="predicted"/>
<reference evidence="7 8" key="1">
    <citation type="submission" date="2018-09" db="EMBL/GenBank/DDBJ databases">
        <title>A high-quality reference genome of wild soybean provides a powerful tool to mine soybean genomes.</title>
        <authorList>
            <person name="Xie M."/>
            <person name="Chung C.Y.L."/>
            <person name="Li M.-W."/>
            <person name="Wong F.-L."/>
            <person name="Chan T.-F."/>
            <person name="Lam H.-M."/>
        </authorList>
    </citation>
    <scope>NUCLEOTIDE SEQUENCE [LARGE SCALE GENOMIC DNA]</scope>
    <source>
        <strain evidence="8">cv. W05</strain>
        <tissue evidence="7">Hypocotyl of etiolated seedlings</tissue>
    </source>
</reference>
<keyword evidence="3" id="KW-0862">Zinc</keyword>
<evidence type="ECO:0000256" key="1">
    <source>
        <dbReference type="ARBA" id="ARBA00022723"/>
    </source>
</evidence>
<dbReference type="SUPFAM" id="SSF53098">
    <property type="entry name" value="Ribonuclease H-like"/>
    <property type="match status" value="1"/>
</dbReference>
<dbReference type="Pfam" id="PF04937">
    <property type="entry name" value="DUF659"/>
    <property type="match status" value="1"/>
</dbReference>
<evidence type="ECO:0000313" key="7">
    <source>
        <dbReference type="EMBL" id="RZC18091.1"/>
    </source>
</evidence>
<name>A0A445L4Q8_GLYSO</name>
<keyword evidence="1" id="KW-0479">Metal-binding</keyword>
<accession>A0A445L4Q8</accession>
<feature type="chain" id="PRO_5019133589" description="BED-type domain-containing protein" evidence="5">
    <location>
        <begin position="20"/>
        <end position="575"/>
    </location>
</feature>
<protein>
    <recommendedName>
        <fullName evidence="6">BED-type domain-containing protein</fullName>
    </recommendedName>
</protein>
<evidence type="ECO:0000256" key="5">
    <source>
        <dbReference type="SAM" id="SignalP"/>
    </source>
</evidence>
<comment type="caution">
    <text evidence="7">The sequence shown here is derived from an EMBL/GenBank/DDBJ whole genome shotgun (WGS) entry which is preliminary data.</text>
</comment>
<dbReference type="PANTHER" id="PTHR32166">
    <property type="entry name" value="OSJNBA0013A04.12 PROTEIN"/>
    <property type="match status" value="1"/>
</dbReference>
<keyword evidence="2 4" id="KW-0863">Zinc-finger</keyword>
<organism evidence="7 8">
    <name type="scientific">Glycine soja</name>
    <name type="common">Wild soybean</name>
    <dbReference type="NCBI Taxonomy" id="3848"/>
    <lineage>
        <taxon>Eukaryota</taxon>
        <taxon>Viridiplantae</taxon>
        <taxon>Streptophyta</taxon>
        <taxon>Embryophyta</taxon>
        <taxon>Tracheophyta</taxon>
        <taxon>Spermatophyta</taxon>
        <taxon>Magnoliopsida</taxon>
        <taxon>eudicotyledons</taxon>
        <taxon>Gunneridae</taxon>
        <taxon>Pentapetalae</taxon>
        <taxon>rosids</taxon>
        <taxon>fabids</taxon>
        <taxon>Fabales</taxon>
        <taxon>Fabaceae</taxon>
        <taxon>Papilionoideae</taxon>
        <taxon>50 kb inversion clade</taxon>
        <taxon>NPAAA clade</taxon>
        <taxon>indigoferoid/millettioid clade</taxon>
        <taxon>Phaseoleae</taxon>
        <taxon>Glycine</taxon>
        <taxon>Glycine subgen. Soja</taxon>
    </lineage>
</organism>
<evidence type="ECO:0000313" key="8">
    <source>
        <dbReference type="Proteomes" id="UP000289340"/>
    </source>
</evidence>
<dbReference type="InterPro" id="IPR007021">
    <property type="entry name" value="DUF659"/>
</dbReference>
<sequence length="575" mass="65288">MRFLLYFSGLIFSCRFSYTYSPVATLLHPKENPQFNGQNTVGETAALGRNNPQLVREKDVCWEYADKLDGNKVRCKFCQRVLNGGISRLKHHLSRFPSKGVNPCSKVRDDVTDRVRGIIASKEEVKEISSSKKQKIAEVKSPSNLSATKALVSLDVASPVMKIFPTGNPMTPSSTNNQENAERKILKTTWLERIKSEEGLQSKDVEKEWATTGCTIIADTWTDYKSKAIINFLVSSPSRTFFHKSVDASAYFKNTKWLADLFDSVIQEFGSENVVQIIMDGCVNYTGIANHIVQSYGTIFKYTGGQELIRTGITKSVSTFLSLQSMLKLRTRLKNMFHSHEYASNTSYANKPQSLSCIAIAEDGDFWRTVEECVAISEPFLKVLREISEGKPTVGSIYELMSRAKESIRTHYIMDENKYMRRDITNQIYTFTKAHGMFGCSLAKEARNTVAPSNLLVPLHSRVNYSADSLLIRCRALVGAWSTFWQILSEKRNKIDRETFNDLVYVNYNLKLARQMSAKSTEVDLLQFEDIDMTAEWVEENETASPTQWLDRFGPALDGNDLNTRQFGSFYIWCK</sequence>
<dbReference type="Pfam" id="PF02892">
    <property type="entry name" value="zf-BED"/>
    <property type="match status" value="1"/>
</dbReference>
<dbReference type="PANTHER" id="PTHR32166:SF67">
    <property type="entry name" value="HAT TRANSPOSON SUPERFAMILY"/>
    <property type="match status" value="1"/>
</dbReference>
<dbReference type="AlphaFoldDB" id="A0A445L4Q8"/>
<feature type="domain" description="BED-type" evidence="6">
    <location>
        <begin position="56"/>
        <end position="111"/>
    </location>
</feature>
<dbReference type="Proteomes" id="UP000289340">
    <property type="component" value="Chromosome 4"/>
</dbReference>
<keyword evidence="8" id="KW-1185">Reference proteome</keyword>
<evidence type="ECO:0000256" key="2">
    <source>
        <dbReference type="ARBA" id="ARBA00022771"/>
    </source>
</evidence>
<dbReference type="InterPro" id="IPR012337">
    <property type="entry name" value="RNaseH-like_sf"/>
</dbReference>
<keyword evidence="5" id="KW-0732">Signal</keyword>
<dbReference type="InterPro" id="IPR003656">
    <property type="entry name" value="Znf_BED"/>
</dbReference>
<dbReference type="GO" id="GO:0003677">
    <property type="term" value="F:DNA binding"/>
    <property type="evidence" value="ECO:0007669"/>
    <property type="project" value="InterPro"/>
</dbReference>
<gene>
    <name evidence="7" type="ORF">D0Y65_010654</name>
</gene>
<evidence type="ECO:0000256" key="4">
    <source>
        <dbReference type="PROSITE-ProRule" id="PRU00027"/>
    </source>
</evidence>
<dbReference type="EMBL" id="QZWG01000004">
    <property type="protein sequence ID" value="RZC18091.1"/>
    <property type="molecule type" value="Genomic_DNA"/>
</dbReference>
<feature type="signal peptide" evidence="5">
    <location>
        <begin position="1"/>
        <end position="19"/>
    </location>
</feature>
<dbReference type="GO" id="GO:0008270">
    <property type="term" value="F:zinc ion binding"/>
    <property type="evidence" value="ECO:0007669"/>
    <property type="project" value="UniProtKB-KW"/>
</dbReference>